<accession>A0A665VK19</accession>
<feature type="signal peptide" evidence="2">
    <location>
        <begin position="1"/>
        <end position="20"/>
    </location>
</feature>
<proteinExistence type="predicted"/>
<dbReference type="InParanoid" id="A0A665VK19"/>
<dbReference type="InterPro" id="IPR003599">
    <property type="entry name" value="Ig_sub"/>
</dbReference>
<dbReference type="Proteomes" id="UP000472264">
    <property type="component" value="Chromosome 6"/>
</dbReference>
<feature type="chain" id="PRO_5025573978" evidence="2">
    <location>
        <begin position="21"/>
        <end position="488"/>
    </location>
</feature>
<dbReference type="Pfam" id="PF07686">
    <property type="entry name" value="V-set"/>
    <property type="match status" value="1"/>
</dbReference>
<feature type="transmembrane region" description="Helical" evidence="1">
    <location>
        <begin position="438"/>
        <end position="460"/>
    </location>
</feature>
<dbReference type="SMART" id="SM00409">
    <property type="entry name" value="IG"/>
    <property type="match status" value="4"/>
</dbReference>
<keyword evidence="1" id="KW-1133">Transmembrane helix</keyword>
<evidence type="ECO:0000313" key="4">
    <source>
        <dbReference type="Ensembl" id="ENSENLP00000032064.1"/>
    </source>
</evidence>
<dbReference type="PANTHER" id="PTHR11422">
    <property type="entry name" value="T-CELL SURFACE GLYCOPROTEIN CD4"/>
    <property type="match status" value="1"/>
</dbReference>
<gene>
    <name evidence="4" type="primary">cd4-1</name>
</gene>
<feature type="domain" description="Ig-like" evidence="3">
    <location>
        <begin position="344"/>
        <end position="422"/>
    </location>
</feature>
<keyword evidence="1" id="KW-0812">Transmembrane</keyword>
<dbReference type="Gene3D" id="2.60.40.10">
    <property type="entry name" value="Immunoglobulins"/>
    <property type="match status" value="3"/>
</dbReference>
<dbReference type="Ensembl" id="ENSENLT00000032979.1">
    <property type="protein sequence ID" value="ENSENLP00000032064.1"/>
    <property type="gene ID" value="ENSENLG00000014169.1"/>
</dbReference>
<sequence length="488" mass="55373">MKNLVRSFILLIAVHVTALGANELMYAREGETVKITCPKPGKEKSWTMYWDIEDGHGGILLAWLNDFGGKGFEDLPDWETKLSISDNSLVIDKIQQANFGKFLCKNNVNKNKLTIEVRKLDGNHNFLFFPFPCLISAPVRMSPTAPLLAGESMSLSCSVDPKAEPRPDIQWLNPHNEEVAHRQGIVTKTVTVQDSGIWTCAVKHGEKIIQKVTMSVAVVDFSHDPVHRQYTSIHEPLRLCCAFHPRVSWEHVKARGLQEIYWQFRPKSSSGLTPPSETLCFLSLQEPLKWNNTGQRKGVKSIYEPKTKNFSVTIKDAKEDNRGEYTCTMKFEKNLFLNRTIHVELLQVIASPKSHLVSGQPLNLTCTTGYPLPSDVKLRWTPPEGLNRKFDQDSEQLIIEEVGSGYGGTWRCELWQGTTVLTSAVLKLQIDSKLNLRMLLIICSGAAIAVLILALVLFLYRRKHRKMRHLRHRLCQCKNPKPKGFYKT</sequence>
<evidence type="ECO:0000313" key="5">
    <source>
        <dbReference type="Proteomes" id="UP000472264"/>
    </source>
</evidence>
<dbReference type="InterPro" id="IPR013783">
    <property type="entry name" value="Ig-like_fold"/>
</dbReference>
<reference evidence="4" key="3">
    <citation type="submission" date="2025-09" db="UniProtKB">
        <authorList>
            <consortium name="Ensembl"/>
        </authorList>
    </citation>
    <scope>IDENTIFICATION</scope>
</reference>
<dbReference type="AlphaFoldDB" id="A0A665VK19"/>
<dbReference type="OMA" id="KTCQCSH"/>
<name>A0A665VK19_ECHNA</name>
<dbReference type="Pfam" id="PF13895">
    <property type="entry name" value="Ig_2"/>
    <property type="match status" value="1"/>
</dbReference>
<dbReference type="SUPFAM" id="SSF48726">
    <property type="entry name" value="Immunoglobulin"/>
    <property type="match status" value="2"/>
</dbReference>
<dbReference type="InterPro" id="IPR013106">
    <property type="entry name" value="Ig_V-set"/>
</dbReference>
<reference evidence="4" key="1">
    <citation type="submission" date="2021-04" db="EMBL/GenBank/DDBJ databases">
        <authorList>
            <consortium name="Wellcome Sanger Institute Data Sharing"/>
        </authorList>
    </citation>
    <scope>NUCLEOTIDE SEQUENCE [LARGE SCALE GENOMIC DNA]</scope>
</reference>
<reference evidence="4" key="2">
    <citation type="submission" date="2025-08" db="UniProtKB">
        <authorList>
            <consortium name="Ensembl"/>
        </authorList>
    </citation>
    <scope>IDENTIFICATION</scope>
</reference>
<evidence type="ECO:0000256" key="1">
    <source>
        <dbReference type="SAM" id="Phobius"/>
    </source>
</evidence>
<protein>
    <submittedName>
        <fullName evidence="4">CD4-1 molecule</fullName>
    </submittedName>
</protein>
<keyword evidence="2" id="KW-0732">Signal</keyword>
<dbReference type="CDD" id="cd12087">
    <property type="entry name" value="TM_EGFR-like"/>
    <property type="match status" value="1"/>
</dbReference>
<keyword evidence="5" id="KW-1185">Reference proteome</keyword>
<keyword evidence="1" id="KW-0472">Membrane</keyword>
<dbReference type="InterPro" id="IPR036179">
    <property type="entry name" value="Ig-like_dom_sf"/>
</dbReference>
<organism evidence="4 5">
    <name type="scientific">Echeneis naucrates</name>
    <name type="common">Live sharksucker</name>
    <dbReference type="NCBI Taxonomy" id="173247"/>
    <lineage>
        <taxon>Eukaryota</taxon>
        <taxon>Metazoa</taxon>
        <taxon>Chordata</taxon>
        <taxon>Craniata</taxon>
        <taxon>Vertebrata</taxon>
        <taxon>Euteleostomi</taxon>
        <taxon>Actinopterygii</taxon>
        <taxon>Neopterygii</taxon>
        <taxon>Teleostei</taxon>
        <taxon>Neoteleostei</taxon>
        <taxon>Acanthomorphata</taxon>
        <taxon>Carangaria</taxon>
        <taxon>Carangiformes</taxon>
        <taxon>Echeneidae</taxon>
        <taxon>Echeneis</taxon>
    </lineage>
</organism>
<evidence type="ECO:0000259" key="3">
    <source>
        <dbReference type="PROSITE" id="PS50835"/>
    </source>
</evidence>
<dbReference type="PROSITE" id="PS50835">
    <property type="entry name" value="IG_LIKE"/>
    <property type="match status" value="3"/>
</dbReference>
<dbReference type="PANTHER" id="PTHR11422:SF0">
    <property type="entry name" value="T-CELL SURFACE GLYCOPROTEIN CD4"/>
    <property type="match status" value="1"/>
</dbReference>
<feature type="domain" description="Ig-like" evidence="3">
    <location>
        <begin position="132"/>
        <end position="217"/>
    </location>
</feature>
<dbReference type="InterPro" id="IPR007110">
    <property type="entry name" value="Ig-like_dom"/>
</dbReference>
<evidence type="ECO:0000256" key="2">
    <source>
        <dbReference type="SAM" id="SignalP"/>
    </source>
</evidence>
<feature type="domain" description="Ig-like" evidence="3">
    <location>
        <begin position="27"/>
        <end position="114"/>
    </location>
</feature>